<evidence type="ECO:0000313" key="6">
    <source>
        <dbReference type="EMBL" id="TKK76278.1"/>
    </source>
</evidence>
<evidence type="ECO:0000259" key="5">
    <source>
        <dbReference type="PROSITE" id="PS51464"/>
    </source>
</evidence>
<name>A0A4U3LKM3_9ACTN</name>
<dbReference type="InterPro" id="IPR000281">
    <property type="entry name" value="HTH_RpiR"/>
</dbReference>
<dbReference type="SUPFAM" id="SSF53697">
    <property type="entry name" value="SIS domain"/>
    <property type="match status" value="1"/>
</dbReference>
<accession>A0A4U3LKM3</accession>
<keyword evidence="1" id="KW-0805">Transcription regulation</keyword>
<feature type="domain" description="SIS" evidence="5">
    <location>
        <begin position="147"/>
        <end position="284"/>
    </location>
</feature>
<dbReference type="InterPro" id="IPR046348">
    <property type="entry name" value="SIS_dom_sf"/>
</dbReference>
<dbReference type="Proteomes" id="UP000305836">
    <property type="component" value="Unassembled WGS sequence"/>
</dbReference>
<evidence type="ECO:0000256" key="3">
    <source>
        <dbReference type="ARBA" id="ARBA00023163"/>
    </source>
</evidence>
<keyword evidence="3" id="KW-0804">Transcription</keyword>
<protein>
    <submittedName>
        <fullName evidence="6">MurR/RpiR family transcriptional regulator</fullName>
    </submittedName>
</protein>
<dbReference type="GO" id="GO:0003677">
    <property type="term" value="F:DNA binding"/>
    <property type="evidence" value="ECO:0007669"/>
    <property type="project" value="UniProtKB-KW"/>
</dbReference>
<dbReference type="OrthoDB" id="3808596at2"/>
<evidence type="ECO:0000256" key="1">
    <source>
        <dbReference type="ARBA" id="ARBA00023015"/>
    </source>
</evidence>
<dbReference type="AlphaFoldDB" id="A0A4U3LKM3"/>
<dbReference type="InterPro" id="IPR035472">
    <property type="entry name" value="RpiR-like_SIS"/>
</dbReference>
<comment type="caution">
    <text evidence="6">The sequence shown here is derived from an EMBL/GenBank/DDBJ whole genome shotgun (WGS) entry which is preliminary data.</text>
</comment>
<dbReference type="Pfam" id="PF01380">
    <property type="entry name" value="SIS"/>
    <property type="match status" value="1"/>
</dbReference>
<dbReference type="PROSITE" id="PS51071">
    <property type="entry name" value="HTH_RPIR"/>
    <property type="match status" value="1"/>
</dbReference>
<dbReference type="EMBL" id="SZPZ01000004">
    <property type="protein sequence ID" value="TKK76278.1"/>
    <property type="molecule type" value="Genomic_DNA"/>
</dbReference>
<dbReference type="PANTHER" id="PTHR30514:SF1">
    <property type="entry name" value="HTH-TYPE TRANSCRIPTIONAL REGULATOR HEXR-RELATED"/>
    <property type="match status" value="1"/>
</dbReference>
<dbReference type="CDD" id="cd05013">
    <property type="entry name" value="SIS_RpiR"/>
    <property type="match status" value="1"/>
</dbReference>
<dbReference type="InterPro" id="IPR036388">
    <property type="entry name" value="WH-like_DNA-bd_sf"/>
</dbReference>
<dbReference type="InterPro" id="IPR001347">
    <property type="entry name" value="SIS_dom"/>
</dbReference>
<evidence type="ECO:0000313" key="7">
    <source>
        <dbReference type="Proteomes" id="UP000305836"/>
    </source>
</evidence>
<organism evidence="6 7">
    <name type="scientific">Kribbella jiaozuonensis</name>
    <dbReference type="NCBI Taxonomy" id="2575441"/>
    <lineage>
        <taxon>Bacteria</taxon>
        <taxon>Bacillati</taxon>
        <taxon>Actinomycetota</taxon>
        <taxon>Actinomycetes</taxon>
        <taxon>Propionibacteriales</taxon>
        <taxon>Kribbellaceae</taxon>
        <taxon>Kribbella</taxon>
    </lineage>
</organism>
<dbReference type="Gene3D" id="1.10.10.10">
    <property type="entry name" value="Winged helix-like DNA-binding domain superfamily/Winged helix DNA-binding domain"/>
    <property type="match status" value="1"/>
</dbReference>
<dbReference type="InterPro" id="IPR047640">
    <property type="entry name" value="RpiR-like"/>
</dbReference>
<dbReference type="PANTHER" id="PTHR30514">
    <property type="entry name" value="GLUCOKINASE"/>
    <property type="match status" value="1"/>
</dbReference>
<dbReference type="PROSITE" id="PS51464">
    <property type="entry name" value="SIS"/>
    <property type="match status" value="1"/>
</dbReference>
<dbReference type="GO" id="GO:1901135">
    <property type="term" value="P:carbohydrate derivative metabolic process"/>
    <property type="evidence" value="ECO:0007669"/>
    <property type="project" value="InterPro"/>
</dbReference>
<keyword evidence="2" id="KW-0238">DNA-binding</keyword>
<evidence type="ECO:0000256" key="2">
    <source>
        <dbReference type="ARBA" id="ARBA00023125"/>
    </source>
</evidence>
<feature type="domain" description="HTH rpiR-type" evidence="4">
    <location>
        <begin position="22"/>
        <end position="99"/>
    </location>
</feature>
<dbReference type="GO" id="GO:0097367">
    <property type="term" value="F:carbohydrate derivative binding"/>
    <property type="evidence" value="ECO:0007669"/>
    <property type="project" value="InterPro"/>
</dbReference>
<proteinExistence type="predicted"/>
<keyword evidence="7" id="KW-1185">Reference proteome</keyword>
<gene>
    <name evidence="6" type="ORF">FDA38_28115</name>
</gene>
<sequence>MDEPRDASTNAVTAATKDDVITELRTRIRERWEGFSPAARAVSRSLAERTPEELLFLSAADLGAETKTSNATVIRTVQALGYSGLAELKAKIAAPFTQANRPVVRARKRVESTGGDLESVWQQVLAESLERLELMQPTFELDTYQHAVHLLLDARHTLTYGFGASFVAADHLALVLRRVGLRVTPLHAGGFRLADDLLAIGPGDVVVLFAPGRSVIEVEVLVDRARDVGAATILVTEDPDSKLSRAVTVTLHSPTTPTGLTGEPLTSIVVGDVLAQGVATLAAERSVDASQRLTGLRRRLGF</sequence>
<dbReference type="InterPro" id="IPR009057">
    <property type="entry name" value="Homeodomain-like_sf"/>
</dbReference>
<dbReference type="SUPFAM" id="SSF46689">
    <property type="entry name" value="Homeodomain-like"/>
    <property type="match status" value="1"/>
</dbReference>
<reference evidence="6 7" key="1">
    <citation type="submission" date="2019-04" db="EMBL/GenBank/DDBJ databases">
        <title>Kribbella sp. NEAU-THZ 27 nov., a novel actinomycete isolated from soil.</title>
        <authorList>
            <person name="Duan L."/>
        </authorList>
    </citation>
    <scope>NUCLEOTIDE SEQUENCE [LARGE SCALE GENOMIC DNA]</scope>
    <source>
        <strain evidence="7">NEAU-THZ27</strain>
    </source>
</reference>
<dbReference type="Gene3D" id="3.40.50.10490">
    <property type="entry name" value="Glucose-6-phosphate isomerase like protein, domain 1"/>
    <property type="match status" value="1"/>
</dbReference>
<dbReference type="GO" id="GO:0003700">
    <property type="term" value="F:DNA-binding transcription factor activity"/>
    <property type="evidence" value="ECO:0007669"/>
    <property type="project" value="InterPro"/>
</dbReference>
<dbReference type="RefSeq" id="WP_137257146.1">
    <property type="nucleotide sequence ID" value="NZ_JBHSPQ010000003.1"/>
</dbReference>
<evidence type="ECO:0000259" key="4">
    <source>
        <dbReference type="PROSITE" id="PS51071"/>
    </source>
</evidence>